<dbReference type="Proteomes" id="UP000195991">
    <property type="component" value="Unassembled WGS sequence"/>
</dbReference>
<dbReference type="AlphaFoldDB" id="A0A1C4GHI2"/>
<accession>A0A1C4GHI2</accession>
<protein>
    <submittedName>
        <fullName evidence="1">Uncharacterized protein</fullName>
    </submittedName>
</protein>
<evidence type="ECO:0000313" key="1">
    <source>
        <dbReference type="EMBL" id="SCC67211.1"/>
    </source>
</evidence>
<sequence>MLYIKFVKLIRKLCSAQMYTVKRCTELNQGV</sequence>
<proteinExistence type="predicted"/>
<dbReference type="EMBL" id="FMBI01000048">
    <property type="protein sequence ID" value="SCC67211.1"/>
    <property type="molecule type" value="Genomic_DNA"/>
</dbReference>
<name>A0A1C4GHI2_BACTU</name>
<organism evidence="1 2">
    <name type="scientific">Bacillus thuringiensis</name>
    <dbReference type="NCBI Taxonomy" id="1428"/>
    <lineage>
        <taxon>Bacteria</taxon>
        <taxon>Bacillati</taxon>
        <taxon>Bacillota</taxon>
        <taxon>Bacilli</taxon>
        <taxon>Bacillales</taxon>
        <taxon>Bacillaceae</taxon>
        <taxon>Bacillus</taxon>
        <taxon>Bacillus cereus group</taxon>
    </lineage>
</organism>
<evidence type="ECO:0000313" key="2">
    <source>
        <dbReference type="Proteomes" id="UP000195991"/>
    </source>
</evidence>
<reference evidence="1 2" key="1">
    <citation type="submission" date="2016-08" db="EMBL/GenBank/DDBJ databases">
        <authorList>
            <person name="Seilhamer J.J."/>
        </authorList>
    </citation>
    <scope>NUCLEOTIDE SEQUENCE [LARGE SCALE GENOMIC DNA]</scope>
    <source>
        <strain evidence="1 2">IEBC_T61001</strain>
    </source>
</reference>
<gene>
    <name evidence="1" type="ORF">BTT61001_05829</name>
</gene>